<dbReference type="Pfam" id="PF08970">
    <property type="entry name" value="Sda"/>
    <property type="match status" value="1"/>
</dbReference>
<dbReference type="RefSeq" id="WP_275119394.1">
    <property type="nucleotide sequence ID" value="NZ_JAOTPO010000011.1"/>
</dbReference>
<dbReference type="SUPFAM" id="SSF100985">
    <property type="entry name" value="Sporulation inhibitor Sda"/>
    <property type="match status" value="1"/>
</dbReference>
<dbReference type="Gene3D" id="1.10.287.1100">
    <property type="entry name" value="Sporulation inhibitor A"/>
    <property type="match status" value="1"/>
</dbReference>
<keyword evidence="2" id="KW-1185">Reference proteome</keyword>
<gene>
    <name evidence="1" type="ORF">N7Z68_15605</name>
</gene>
<evidence type="ECO:0000313" key="2">
    <source>
        <dbReference type="Proteomes" id="UP001148125"/>
    </source>
</evidence>
<organism evidence="1 2">
    <name type="scientific">Alkalihalobacterium chitinilyticum</name>
    <dbReference type="NCBI Taxonomy" id="2980103"/>
    <lineage>
        <taxon>Bacteria</taxon>
        <taxon>Bacillati</taxon>
        <taxon>Bacillota</taxon>
        <taxon>Bacilli</taxon>
        <taxon>Bacillales</taxon>
        <taxon>Bacillaceae</taxon>
        <taxon>Alkalihalobacterium</taxon>
    </lineage>
</organism>
<dbReference type="Proteomes" id="UP001148125">
    <property type="component" value="Unassembled WGS sequence"/>
</dbReference>
<dbReference type="GO" id="GO:0004860">
    <property type="term" value="F:protein kinase inhibitor activity"/>
    <property type="evidence" value="ECO:0007669"/>
    <property type="project" value="UniProtKB-KW"/>
</dbReference>
<dbReference type="EMBL" id="JAOTPO010000011">
    <property type="protein sequence ID" value="MDE5414784.1"/>
    <property type="molecule type" value="Genomic_DNA"/>
</dbReference>
<accession>A0ABT5VH70</accession>
<dbReference type="InterPro" id="IPR036916">
    <property type="entry name" value="Sda_sf"/>
</dbReference>
<sequence>MYRLSDELLVNTYKKAKDLNLEKEFIKMLEKEMDNRKIQKRY</sequence>
<name>A0ABT5VH70_9BACI</name>
<keyword evidence="1" id="KW-0649">Protein kinase inhibitor</keyword>
<protein>
    <submittedName>
        <fullName evidence="1">Sporulation histidine kinase inhibitor Sda</fullName>
    </submittedName>
</protein>
<reference evidence="1" key="1">
    <citation type="submission" date="2024-05" db="EMBL/GenBank/DDBJ databases">
        <title>Alkalihalobacillus sp. strain MEB203 novel alkaliphilic bacterium from Lonar Lake, India.</title>
        <authorList>
            <person name="Joshi A."/>
            <person name="Thite S."/>
            <person name="Mengade P."/>
        </authorList>
    </citation>
    <scope>NUCLEOTIDE SEQUENCE</scope>
    <source>
        <strain evidence="1">MEB 203</strain>
    </source>
</reference>
<dbReference type="InterPro" id="IPR015064">
    <property type="entry name" value="Sda"/>
</dbReference>
<evidence type="ECO:0000313" key="1">
    <source>
        <dbReference type="EMBL" id="MDE5414784.1"/>
    </source>
</evidence>
<proteinExistence type="predicted"/>
<comment type="caution">
    <text evidence="1">The sequence shown here is derived from an EMBL/GenBank/DDBJ whole genome shotgun (WGS) entry which is preliminary data.</text>
</comment>